<dbReference type="InterPro" id="IPR053872">
    <property type="entry name" value="CATSPERG_N"/>
</dbReference>
<dbReference type="EMBL" id="NDHI03003707">
    <property type="protein sequence ID" value="PNJ06806.1"/>
    <property type="molecule type" value="Genomic_DNA"/>
</dbReference>
<organism evidence="3">
    <name type="scientific">Pongo abelii</name>
    <name type="common">Sumatran orangutan</name>
    <name type="synonym">Pongo pygmaeus abelii</name>
    <dbReference type="NCBI Taxonomy" id="9601"/>
    <lineage>
        <taxon>Eukaryota</taxon>
        <taxon>Metazoa</taxon>
        <taxon>Chordata</taxon>
        <taxon>Craniata</taxon>
        <taxon>Vertebrata</taxon>
        <taxon>Euteleostomi</taxon>
        <taxon>Mammalia</taxon>
        <taxon>Eutheria</taxon>
        <taxon>Euarchontoglires</taxon>
        <taxon>Primates</taxon>
        <taxon>Haplorrhini</taxon>
        <taxon>Catarrhini</taxon>
        <taxon>Hominidae</taxon>
        <taxon>Pongo</taxon>
    </lineage>
</organism>
<reference evidence="3" key="1">
    <citation type="submission" date="2017-12" db="EMBL/GenBank/DDBJ databases">
        <title>High-resolution comparative analysis of great ape genomes.</title>
        <authorList>
            <person name="Pollen A."/>
            <person name="Hastie A."/>
            <person name="Hormozdiari F."/>
            <person name="Dougherty M."/>
            <person name="Liu R."/>
            <person name="Chaisson M."/>
            <person name="Hoppe E."/>
            <person name="Hill C."/>
            <person name="Pang A."/>
            <person name="Hillier L."/>
            <person name="Baker C."/>
            <person name="Armstrong J."/>
            <person name="Shendure J."/>
            <person name="Paten B."/>
            <person name="Wilson R."/>
            <person name="Chao H."/>
            <person name="Schneider V."/>
            <person name="Ventura M."/>
            <person name="Kronenberg Z."/>
            <person name="Murali S."/>
            <person name="Gordon D."/>
            <person name="Cantsilieris S."/>
            <person name="Munson K."/>
            <person name="Nelson B."/>
            <person name="Raja A."/>
            <person name="Underwood J."/>
            <person name="Diekhans M."/>
            <person name="Fiddes I."/>
            <person name="Haussler D."/>
            <person name="Eichler E."/>
        </authorList>
    </citation>
    <scope>NUCLEOTIDE SEQUENCE [LARGE SCALE GENOMIC DNA]</scope>
    <source>
        <strain evidence="3">Susie</strain>
    </source>
</reference>
<feature type="domain" description="CATSPERG N-terminal" evidence="2">
    <location>
        <begin position="108"/>
        <end position="180"/>
    </location>
</feature>
<name>A0A2J8RE74_PONAB</name>
<dbReference type="Pfam" id="PF22840">
    <property type="entry name" value="CATSPERG_NTD"/>
    <property type="match status" value="1"/>
</dbReference>
<proteinExistence type="predicted"/>
<evidence type="ECO:0000259" key="1">
    <source>
        <dbReference type="Pfam" id="PF15064"/>
    </source>
</evidence>
<feature type="domain" description="CATSPERG beta-propeller" evidence="1">
    <location>
        <begin position="184"/>
        <end position="255"/>
    </location>
</feature>
<sequence length="292" mass="33073">MCGTAMFPAGPPWSRVRVLQVLWALLAVLLASWRLWAIKDFQECTWQVVLNEFKRVGESGVSDSFFEQEPVDTVSSLFHMLVDSPLNPSEKYLGFPYYLKINYSCEEKSPVNFYRWKIEQLQIQMEAAPFRSKEPCMAEEVCSMSWYTPMPIKNGSVVMRVDVSSNGLGSFIPDKRFQMNINGFLKRDQDNNIQFTVGEKLFDLMPRYFVGVSSRPLWHTVDQSPVLILGGIPNEKYVLMTDTSFKDFSLVEAPIPHSMRETVAVAVGFVSWPASASRSCALCISIAMALST</sequence>
<dbReference type="PANTHER" id="PTHR14327:SF1">
    <property type="entry name" value="CATION CHANNEL SPERM-ASSOCIATED AUXILIARY SUBUNIT GAMMA"/>
    <property type="match status" value="1"/>
</dbReference>
<evidence type="ECO:0000313" key="3">
    <source>
        <dbReference type="EMBL" id="PNJ06806.1"/>
    </source>
</evidence>
<dbReference type="GO" id="GO:0036128">
    <property type="term" value="C:CatSper complex"/>
    <property type="evidence" value="ECO:0007669"/>
    <property type="project" value="InterPro"/>
</dbReference>
<dbReference type="GO" id="GO:0097228">
    <property type="term" value="C:sperm principal piece"/>
    <property type="evidence" value="ECO:0007669"/>
    <property type="project" value="InterPro"/>
</dbReference>
<evidence type="ECO:0000259" key="2">
    <source>
        <dbReference type="Pfam" id="PF22840"/>
    </source>
</evidence>
<comment type="caution">
    <text evidence="3">The sequence shown here is derived from an EMBL/GenBank/DDBJ whole genome shotgun (WGS) entry which is preliminary data.</text>
</comment>
<accession>A0A2J8RE74</accession>
<protein>
    <submittedName>
        <fullName evidence="3">CATSPERG isoform 1</fullName>
    </submittedName>
</protein>
<gene>
    <name evidence="3" type="ORF">CR201_G0051525</name>
</gene>
<dbReference type="AlphaFoldDB" id="A0A2J8RE74"/>
<dbReference type="Pfam" id="PF15064">
    <property type="entry name" value="CATSPERG_beta-prop"/>
    <property type="match status" value="1"/>
</dbReference>
<dbReference type="InterPro" id="IPR053871">
    <property type="entry name" value="CATSPERG_beta-prop"/>
</dbReference>
<dbReference type="PANTHER" id="PTHR14327">
    <property type="entry name" value="CATION CHANNEL SPERM-ASSOCIATED PROTEIN SUBUNIT GAMMA"/>
    <property type="match status" value="1"/>
</dbReference>
<dbReference type="InterPro" id="IPR028246">
    <property type="entry name" value="CATSPERG"/>
</dbReference>